<evidence type="ECO:0008006" key="4">
    <source>
        <dbReference type="Google" id="ProtNLM"/>
    </source>
</evidence>
<protein>
    <recommendedName>
        <fullName evidence="4">Restriction endonuclease</fullName>
    </recommendedName>
</protein>
<sequence length="274" mass="31606">MSRPLISKKNSWNNFEKCVLEVFNIALMMLHEKPTLPIEEDSVKSVDTLNRQLDCCLPHAIMKWEKINNAEIPTTPKPNLRQQPDLNNDQVINDYERTKPDFQWELRDRSGSSDNLNSIFINYAIECKRLGKDLSSQRNLNKEYVYKGILRFTTNTHRYGQSTSSGLMIGYVQNTDLQIILNEVSNFTLSTSLPEPLLSSKGWEKGVSRLDHKLDRPDIEPTLFELRHLWIDLRHHYQQPSSSSIKKASTRKKSTAQKSKSSKSRPNKDSSVAE</sequence>
<dbReference type="Proteomes" id="UP000618445">
    <property type="component" value="Unassembled WGS sequence"/>
</dbReference>
<organism evidence="2 3">
    <name type="scientific">Phormidium tenue FACHB-1050</name>
    <dbReference type="NCBI Taxonomy" id="2692857"/>
    <lineage>
        <taxon>Bacteria</taxon>
        <taxon>Bacillati</taxon>
        <taxon>Cyanobacteriota</taxon>
        <taxon>Cyanophyceae</taxon>
        <taxon>Oscillatoriophycideae</taxon>
        <taxon>Oscillatoriales</taxon>
        <taxon>Oscillatoriaceae</taxon>
        <taxon>Phormidium</taxon>
    </lineage>
</organism>
<comment type="caution">
    <text evidence="2">The sequence shown here is derived from an EMBL/GenBank/DDBJ whole genome shotgun (WGS) entry which is preliminary data.</text>
</comment>
<gene>
    <name evidence="2" type="ORF">H6G05_06230</name>
</gene>
<feature type="region of interest" description="Disordered" evidence="1">
    <location>
        <begin position="239"/>
        <end position="274"/>
    </location>
</feature>
<dbReference type="EMBL" id="JACJQY010000006">
    <property type="protein sequence ID" value="MBD2316443.1"/>
    <property type="molecule type" value="Genomic_DNA"/>
</dbReference>
<evidence type="ECO:0000313" key="3">
    <source>
        <dbReference type="Proteomes" id="UP000618445"/>
    </source>
</evidence>
<reference evidence="2 3" key="1">
    <citation type="journal article" date="2020" name="ISME J.">
        <title>Comparative genomics reveals insights into cyanobacterial evolution and habitat adaptation.</title>
        <authorList>
            <person name="Chen M.Y."/>
            <person name="Teng W.K."/>
            <person name="Zhao L."/>
            <person name="Hu C.X."/>
            <person name="Zhou Y.K."/>
            <person name="Han B.P."/>
            <person name="Song L.R."/>
            <person name="Shu W.S."/>
        </authorList>
    </citation>
    <scope>NUCLEOTIDE SEQUENCE [LARGE SCALE GENOMIC DNA]</scope>
    <source>
        <strain evidence="2 3">FACHB-1050</strain>
    </source>
</reference>
<accession>A0ABR8C6M8</accession>
<keyword evidence="3" id="KW-1185">Reference proteome</keyword>
<proteinExistence type="predicted"/>
<name>A0ABR8C6M8_9CYAN</name>
<dbReference type="RefSeq" id="WP_190577251.1">
    <property type="nucleotide sequence ID" value="NZ_CAWPQU010000056.1"/>
</dbReference>
<evidence type="ECO:0000256" key="1">
    <source>
        <dbReference type="SAM" id="MobiDB-lite"/>
    </source>
</evidence>
<feature type="compositionally biased region" description="Basic residues" evidence="1">
    <location>
        <begin position="248"/>
        <end position="265"/>
    </location>
</feature>
<evidence type="ECO:0000313" key="2">
    <source>
        <dbReference type="EMBL" id="MBD2316443.1"/>
    </source>
</evidence>